<dbReference type="InterPro" id="IPR011761">
    <property type="entry name" value="ATP-grasp"/>
</dbReference>
<evidence type="ECO:0000259" key="2">
    <source>
        <dbReference type="PROSITE" id="PS50975"/>
    </source>
</evidence>
<proteinExistence type="predicted"/>
<name>A0ABT8TVA2_9ACTN</name>
<sequence>MSALAALARDERFSWLTPLDRLGGAENKPYQYRRAAAAGVPVPSWIVTTDPDAIPRDGNWVTKPLGPGSFIDGDGNGWIVPTTVADLSEPEIITRVPFILQRQVNATVHARIVTVGQQAWSATLLADELPLDWRLSPAGHHGFTTTPVPENVRELALVASRAVGVGYSAQDWIQDEDGDWWFIDLNPAGQWLFLPEAVATPVTVAIARHIEGRP</sequence>
<evidence type="ECO:0000313" key="4">
    <source>
        <dbReference type="Proteomes" id="UP001168363"/>
    </source>
</evidence>
<dbReference type="Gene3D" id="3.30.470.20">
    <property type="entry name" value="ATP-grasp fold, B domain"/>
    <property type="match status" value="1"/>
</dbReference>
<gene>
    <name evidence="3" type="ORF">QWJ41_19315</name>
</gene>
<accession>A0ABT8TVA2</accession>
<dbReference type="PANTHER" id="PTHR21621:SF0">
    <property type="entry name" value="BETA-CITRYLGLUTAMATE SYNTHASE B-RELATED"/>
    <property type="match status" value="1"/>
</dbReference>
<dbReference type="RefSeq" id="WP_056678571.1">
    <property type="nucleotide sequence ID" value="NZ_JAULSC010000030.1"/>
</dbReference>
<dbReference type="EMBL" id="JAULSC010000030">
    <property type="protein sequence ID" value="MDO3397884.1"/>
    <property type="molecule type" value="Genomic_DNA"/>
</dbReference>
<dbReference type="SUPFAM" id="SSF56059">
    <property type="entry name" value="Glutathione synthetase ATP-binding domain-like"/>
    <property type="match status" value="1"/>
</dbReference>
<keyword evidence="1" id="KW-0547">Nucleotide-binding</keyword>
<dbReference type="Proteomes" id="UP001168363">
    <property type="component" value="Unassembled WGS sequence"/>
</dbReference>
<feature type="domain" description="ATP-grasp" evidence="2">
    <location>
        <begin position="32"/>
        <end position="211"/>
    </location>
</feature>
<protein>
    <recommendedName>
        <fullName evidence="2">ATP-grasp domain-containing protein</fullName>
    </recommendedName>
</protein>
<keyword evidence="4" id="KW-1185">Reference proteome</keyword>
<comment type="caution">
    <text evidence="3">The sequence shown here is derived from an EMBL/GenBank/DDBJ whole genome shotgun (WGS) entry which is preliminary data.</text>
</comment>
<dbReference type="PANTHER" id="PTHR21621">
    <property type="entry name" value="RIBOSOMAL PROTEIN S6 MODIFICATION PROTEIN"/>
    <property type="match status" value="1"/>
</dbReference>
<dbReference type="PROSITE" id="PS50975">
    <property type="entry name" value="ATP_GRASP"/>
    <property type="match status" value="1"/>
</dbReference>
<organism evidence="3 4">
    <name type="scientific">Nocardioides cremeus</name>
    <dbReference type="NCBI Taxonomy" id="3058044"/>
    <lineage>
        <taxon>Bacteria</taxon>
        <taxon>Bacillati</taxon>
        <taxon>Actinomycetota</taxon>
        <taxon>Actinomycetes</taxon>
        <taxon>Propionibacteriales</taxon>
        <taxon>Nocardioidaceae</taxon>
        <taxon>Nocardioides</taxon>
    </lineage>
</organism>
<reference evidence="3" key="1">
    <citation type="submission" date="2023-06" db="EMBL/GenBank/DDBJ databases">
        <title>Genome sequence of Nocardioides sp. SOB44.</title>
        <authorList>
            <person name="Zhang G."/>
        </authorList>
    </citation>
    <scope>NUCLEOTIDE SEQUENCE</scope>
    <source>
        <strain evidence="3">SOB44</strain>
    </source>
</reference>
<evidence type="ECO:0000313" key="3">
    <source>
        <dbReference type="EMBL" id="MDO3397884.1"/>
    </source>
</evidence>
<keyword evidence="1" id="KW-0067">ATP-binding</keyword>
<evidence type="ECO:0000256" key="1">
    <source>
        <dbReference type="PROSITE-ProRule" id="PRU00409"/>
    </source>
</evidence>